<feature type="compositionally biased region" description="Basic and acidic residues" evidence="1">
    <location>
        <begin position="11"/>
        <end position="30"/>
    </location>
</feature>
<evidence type="ECO:0000313" key="3">
    <source>
        <dbReference type="Proteomes" id="UP000608024"/>
    </source>
</evidence>
<accession>A0A918ZYZ4</accession>
<reference evidence="2" key="2">
    <citation type="submission" date="2020-09" db="EMBL/GenBank/DDBJ databases">
        <authorList>
            <person name="Sun Q."/>
            <person name="Ohkuma M."/>
        </authorList>
    </citation>
    <scope>NUCLEOTIDE SEQUENCE</scope>
    <source>
        <strain evidence="2">JCM 4784</strain>
    </source>
</reference>
<proteinExistence type="predicted"/>
<organism evidence="2 3">
    <name type="scientific">Streptomyces longispororuber</name>
    <dbReference type="NCBI Taxonomy" id="68230"/>
    <lineage>
        <taxon>Bacteria</taxon>
        <taxon>Bacillati</taxon>
        <taxon>Actinomycetota</taxon>
        <taxon>Actinomycetes</taxon>
        <taxon>Kitasatosporales</taxon>
        <taxon>Streptomycetaceae</taxon>
        <taxon>Streptomyces</taxon>
    </lineage>
</organism>
<feature type="region of interest" description="Disordered" evidence="1">
    <location>
        <begin position="1"/>
        <end position="30"/>
    </location>
</feature>
<feature type="region of interest" description="Disordered" evidence="1">
    <location>
        <begin position="82"/>
        <end position="106"/>
    </location>
</feature>
<evidence type="ECO:0000313" key="2">
    <source>
        <dbReference type="EMBL" id="GHE78834.1"/>
    </source>
</evidence>
<dbReference type="Proteomes" id="UP000608024">
    <property type="component" value="Unassembled WGS sequence"/>
</dbReference>
<feature type="compositionally biased region" description="Basic residues" evidence="1">
    <location>
        <begin position="1"/>
        <end position="10"/>
    </location>
</feature>
<protein>
    <submittedName>
        <fullName evidence="2">Uncharacterized protein</fullName>
    </submittedName>
</protein>
<feature type="compositionally biased region" description="Basic residues" evidence="1">
    <location>
        <begin position="97"/>
        <end position="106"/>
    </location>
</feature>
<sequence>MVRTRPHFHDHHSFAADHGTNYDHRMPPGNDERELLEAVQALQTAEQRVAAALRAFLARDPVTGRPPHGRIGRAAQLTGWGEQRVKETVTPALAERRRAKRKAHKP</sequence>
<name>A0A918ZYZ4_9ACTN</name>
<reference evidence="2" key="1">
    <citation type="journal article" date="2014" name="Int. J. Syst. Evol. Microbiol.">
        <title>Complete genome sequence of Corynebacterium casei LMG S-19264T (=DSM 44701T), isolated from a smear-ripened cheese.</title>
        <authorList>
            <consortium name="US DOE Joint Genome Institute (JGI-PGF)"/>
            <person name="Walter F."/>
            <person name="Albersmeier A."/>
            <person name="Kalinowski J."/>
            <person name="Ruckert C."/>
        </authorList>
    </citation>
    <scope>NUCLEOTIDE SEQUENCE</scope>
    <source>
        <strain evidence="2">JCM 4784</strain>
    </source>
</reference>
<keyword evidence="3" id="KW-1185">Reference proteome</keyword>
<comment type="caution">
    <text evidence="2">The sequence shown here is derived from an EMBL/GenBank/DDBJ whole genome shotgun (WGS) entry which is preliminary data.</text>
</comment>
<dbReference type="AlphaFoldDB" id="A0A918ZYZ4"/>
<dbReference type="EMBL" id="BNBT01000104">
    <property type="protein sequence ID" value="GHE78834.1"/>
    <property type="molecule type" value="Genomic_DNA"/>
</dbReference>
<gene>
    <name evidence="2" type="ORF">GCM10018785_53740</name>
</gene>
<evidence type="ECO:0000256" key="1">
    <source>
        <dbReference type="SAM" id="MobiDB-lite"/>
    </source>
</evidence>